<dbReference type="InterPro" id="IPR053113">
    <property type="entry name" value="IQ_domain_protein"/>
</dbReference>
<dbReference type="PANTHER" id="PTHR35976:SF1">
    <property type="entry name" value="IQ DOMAIN-CONTAINING PROTEIN J"/>
    <property type="match status" value="1"/>
</dbReference>
<dbReference type="EMBL" id="JAFIRN010000013">
    <property type="protein sequence ID" value="KAG5837673.1"/>
    <property type="molecule type" value="Genomic_DNA"/>
</dbReference>
<dbReference type="PANTHER" id="PTHR35976">
    <property type="entry name" value="IQ DOMAIN-CONTAINING PROTEIN J"/>
    <property type="match status" value="1"/>
</dbReference>
<feature type="domain" description="Fusion protein IQCJ-SCHIP1 N-terminal" evidence="1">
    <location>
        <begin position="5"/>
        <end position="80"/>
    </location>
</feature>
<accession>A0A9D3RP34</accession>
<reference evidence="2" key="1">
    <citation type="submission" date="2021-01" db="EMBL/GenBank/DDBJ databases">
        <title>A chromosome-scale assembly of European eel, Anguilla anguilla.</title>
        <authorList>
            <person name="Henkel C."/>
            <person name="Jong-Raadsen S.A."/>
            <person name="Dufour S."/>
            <person name="Weltzien F.-A."/>
            <person name="Palstra A.P."/>
            <person name="Pelster B."/>
            <person name="Spaink H.P."/>
            <person name="Van Den Thillart G.E."/>
            <person name="Jansen H."/>
            <person name="Zahm M."/>
            <person name="Klopp C."/>
            <person name="Cedric C."/>
            <person name="Louis A."/>
            <person name="Berthelot C."/>
            <person name="Parey E."/>
            <person name="Roest Crollius H."/>
            <person name="Montfort J."/>
            <person name="Robinson-Rechavi M."/>
            <person name="Bucao C."/>
            <person name="Bouchez O."/>
            <person name="Gislard M."/>
            <person name="Lluch J."/>
            <person name="Milhes M."/>
            <person name="Lampietro C."/>
            <person name="Lopez Roques C."/>
            <person name="Donnadieu C."/>
            <person name="Braasch I."/>
            <person name="Desvignes T."/>
            <person name="Postlethwait J."/>
            <person name="Bobe J."/>
            <person name="Guiguen Y."/>
            <person name="Dirks R."/>
        </authorList>
    </citation>
    <scope>NUCLEOTIDE SEQUENCE</scope>
    <source>
        <strain evidence="2">Tag_6206</strain>
        <tissue evidence="2">Liver</tissue>
    </source>
</reference>
<evidence type="ECO:0000313" key="2">
    <source>
        <dbReference type="EMBL" id="KAG5837673.1"/>
    </source>
</evidence>
<comment type="caution">
    <text evidence="2">The sequence shown here is derived from an EMBL/GenBank/DDBJ whole genome shotgun (WGS) entry which is preliminary data.</text>
</comment>
<proteinExistence type="predicted"/>
<dbReference type="AlphaFoldDB" id="A0A9D3RP34"/>
<keyword evidence="3" id="KW-1185">Reference proteome</keyword>
<evidence type="ECO:0000259" key="1">
    <source>
        <dbReference type="Pfam" id="PF15157"/>
    </source>
</evidence>
<dbReference type="Proteomes" id="UP001044222">
    <property type="component" value="Chromosome 13"/>
</dbReference>
<organism evidence="2 3">
    <name type="scientific">Anguilla anguilla</name>
    <name type="common">European freshwater eel</name>
    <name type="synonym">Muraena anguilla</name>
    <dbReference type="NCBI Taxonomy" id="7936"/>
    <lineage>
        <taxon>Eukaryota</taxon>
        <taxon>Metazoa</taxon>
        <taxon>Chordata</taxon>
        <taxon>Craniata</taxon>
        <taxon>Vertebrata</taxon>
        <taxon>Euteleostomi</taxon>
        <taxon>Actinopterygii</taxon>
        <taxon>Neopterygii</taxon>
        <taxon>Teleostei</taxon>
        <taxon>Anguilliformes</taxon>
        <taxon>Anguillidae</taxon>
        <taxon>Anguilla</taxon>
    </lineage>
</organism>
<dbReference type="InterPro" id="IPR029362">
    <property type="entry name" value="IQCJ-SCHIP1_N"/>
</dbReference>
<sequence length="155" mass="17717">MLQPEDLKQLQNELKHVSDGGYQLHNQQLMDFENNLAQTVASMQPLEAKVLIIQRAWRDFIQRQDVLPNGCLDKRSPSPVPVLLREDEHLHQHDHAVGREHTYLLFTYVSLLVYLVLLNEASEPCFPCVHLRLPAGLPGSILRLFPGSKLSHVEL</sequence>
<evidence type="ECO:0000313" key="3">
    <source>
        <dbReference type="Proteomes" id="UP001044222"/>
    </source>
</evidence>
<protein>
    <recommendedName>
        <fullName evidence="1">Fusion protein IQCJ-SCHIP1 N-terminal domain-containing protein</fullName>
    </recommendedName>
</protein>
<name>A0A9D3RP34_ANGAN</name>
<dbReference type="Pfam" id="PF15157">
    <property type="entry name" value="IQCJ-SCHIP1"/>
    <property type="match status" value="1"/>
</dbReference>
<gene>
    <name evidence="2" type="ORF">ANANG_G00241940</name>
</gene>